<dbReference type="PANTHER" id="PTHR46986:SF1">
    <property type="entry name" value="ENDORIBONUCLEASE YBEY, CHLOROPLASTIC"/>
    <property type="match status" value="1"/>
</dbReference>
<dbReference type="Gene3D" id="3.40.390.30">
    <property type="entry name" value="Metalloproteases ('zincins'), catalytic domain"/>
    <property type="match status" value="1"/>
</dbReference>
<evidence type="ECO:0000256" key="4">
    <source>
        <dbReference type="ARBA" id="ARBA00022723"/>
    </source>
</evidence>
<evidence type="ECO:0000313" key="10">
    <source>
        <dbReference type="Proteomes" id="UP000292423"/>
    </source>
</evidence>
<evidence type="ECO:0000256" key="5">
    <source>
        <dbReference type="ARBA" id="ARBA00022759"/>
    </source>
</evidence>
<dbReference type="HAMAP" id="MF_00009">
    <property type="entry name" value="Endoribonucl_YbeY"/>
    <property type="match status" value="1"/>
</dbReference>
<dbReference type="SUPFAM" id="SSF55486">
    <property type="entry name" value="Metalloproteases ('zincins'), catalytic domain"/>
    <property type="match status" value="1"/>
</dbReference>
<dbReference type="EC" id="3.1.-.-" evidence="8"/>
<evidence type="ECO:0000313" key="9">
    <source>
        <dbReference type="EMBL" id="RZU48233.1"/>
    </source>
</evidence>
<keyword evidence="5 8" id="KW-0255">Endonuclease</keyword>
<dbReference type="GO" id="GO:0008270">
    <property type="term" value="F:zinc ion binding"/>
    <property type="evidence" value="ECO:0007669"/>
    <property type="project" value="UniProtKB-UniRule"/>
</dbReference>
<evidence type="ECO:0000256" key="8">
    <source>
        <dbReference type="HAMAP-Rule" id="MF_00009"/>
    </source>
</evidence>
<comment type="caution">
    <text evidence="9">The sequence shown here is derived from an EMBL/GenBank/DDBJ whole genome shotgun (WGS) entry which is preliminary data.</text>
</comment>
<comment type="cofactor">
    <cofactor evidence="8">
        <name>Zn(2+)</name>
        <dbReference type="ChEBI" id="CHEBI:29105"/>
    </cofactor>
    <text evidence="8">Binds 1 zinc ion.</text>
</comment>
<dbReference type="GO" id="GO:0004222">
    <property type="term" value="F:metalloendopeptidase activity"/>
    <property type="evidence" value="ECO:0007669"/>
    <property type="project" value="InterPro"/>
</dbReference>
<keyword evidence="6 8" id="KW-0378">Hydrolase</keyword>
<feature type="binding site" evidence="8">
    <location>
        <position position="121"/>
    </location>
    <ligand>
        <name>Zn(2+)</name>
        <dbReference type="ChEBI" id="CHEBI:29105"/>
        <note>catalytic</note>
    </ligand>
</feature>
<comment type="function">
    <text evidence="8">Single strand-specific metallo-endoribonuclease involved in late-stage 70S ribosome quality control and in maturation of the 3' terminus of the 16S rRNA.</text>
</comment>
<accession>A0A4Q7ZDR2</accession>
<proteinExistence type="inferred from homology"/>
<evidence type="ECO:0000256" key="2">
    <source>
        <dbReference type="ARBA" id="ARBA00022517"/>
    </source>
</evidence>
<dbReference type="GO" id="GO:0006364">
    <property type="term" value="P:rRNA processing"/>
    <property type="evidence" value="ECO:0007669"/>
    <property type="project" value="UniProtKB-UniRule"/>
</dbReference>
<dbReference type="PROSITE" id="PS01306">
    <property type="entry name" value="UPF0054"/>
    <property type="match status" value="1"/>
</dbReference>
<name>A0A4Q7ZDR2_9GAMM</name>
<gene>
    <name evidence="8" type="primary">ybeY</name>
    <name evidence="9" type="ORF">EV700_0024</name>
</gene>
<dbReference type="InterPro" id="IPR020549">
    <property type="entry name" value="YbeY_CS"/>
</dbReference>
<dbReference type="Pfam" id="PF02130">
    <property type="entry name" value="YbeY"/>
    <property type="match status" value="1"/>
</dbReference>
<dbReference type="RefSeq" id="WP_130410329.1">
    <property type="nucleotide sequence ID" value="NZ_SHKX01000001.1"/>
</dbReference>
<protein>
    <recommendedName>
        <fullName evidence="8">Endoribonuclease YbeY</fullName>
        <ecNumber evidence="8">3.1.-.-</ecNumber>
    </recommendedName>
</protein>
<dbReference type="EMBL" id="SHKX01000001">
    <property type="protein sequence ID" value="RZU48233.1"/>
    <property type="molecule type" value="Genomic_DNA"/>
</dbReference>
<dbReference type="PANTHER" id="PTHR46986">
    <property type="entry name" value="ENDORIBONUCLEASE YBEY, CHLOROPLASTIC"/>
    <property type="match status" value="1"/>
</dbReference>
<organism evidence="9 10">
    <name type="scientific">Fluviicoccus keumensis</name>
    <dbReference type="NCBI Taxonomy" id="1435465"/>
    <lineage>
        <taxon>Bacteria</taxon>
        <taxon>Pseudomonadati</taxon>
        <taxon>Pseudomonadota</taxon>
        <taxon>Gammaproteobacteria</taxon>
        <taxon>Moraxellales</taxon>
        <taxon>Moraxellaceae</taxon>
        <taxon>Fluviicoccus</taxon>
    </lineage>
</organism>
<keyword evidence="10" id="KW-1185">Reference proteome</keyword>
<dbReference type="GO" id="GO:0004521">
    <property type="term" value="F:RNA endonuclease activity"/>
    <property type="evidence" value="ECO:0007669"/>
    <property type="project" value="UniProtKB-UniRule"/>
</dbReference>
<keyword evidence="7 8" id="KW-0862">Zinc</keyword>
<dbReference type="OrthoDB" id="9807740at2"/>
<sequence>MSKPLCTVTWQKAAKHKDLPKLADFKLWVQAALEGAGRKKPCEMAIRLVEAEESQTLNREYREKDKPTNVLSFPSELPEEVLDSLPREPLGDIIICVPVVFAEAEEQGKAAREHWAHLTVHGVLHLLGFDHIEDDEAEEMEGLEIQVLAGLGIANPYVEAD</sequence>
<evidence type="ECO:0000256" key="6">
    <source>
        <dbReference type="ARBA" id="ARBA00022801"/>
    </source>
</evidence>
<comment type="subcellular location">
    <subcellularLocation>
        <location evidence="8">Cytoplasm</location>
    </subcellularLocation>
</comment>
<keyword evidence="2 8" id="KW-0690">Ribosome biogenesis</keyword>
<feature type="binding site" evidence="8">
    <location>
        <position position="131"/>
    </location>
    <ligand>
        <name>Zn(2+)</name>
        <dbReference type="ChEBI" id="CHEBI:29105"/>
        <note>catalytic</note>
    </ligand>
</feature>
<keyword evidence="8" id="KW-0963">Cytoplasm</keyword>
<evidence type="ECO:0000256" key="1">
    <source>
        <dbReference type="ARBA" id="ARBA00010875"/>
    </source>
</evidence>
<comment type="similarity">
    <text evidence="1 8">Belongs to the endoribonuclease YbeY family.</text>
</comment>
<dbReference type="AlphaFoldDB" id="A0A4Q7ZDR2"/>
<dbReference type="NCBIfam" id="TIGR00043">
    <property type="entry name" value="rRNA maturation RNase YbeY"/>
    <property type="match status" value="1"/>
</dbReference>
<dbReference type="GO" id="GO:0005737">
    <property type="term" value="C:cytoplasm"/>
    <property type="evidence" value="ECO:0007669"/>
    <property type="project" value="UniProtKB-SubCell"/>
</dbReference>
<keyword evidence="3 8" id="KW-0540">Nuclease</keyword>
<keyword evidence="8" id="KW-0698">rRNA processing</keyword>
<dbReference type="Proteomes" id="UP000292423">
    <property type="component" value="Unassembled WGS sequence"/>
</dbReference>
<reference evidence="9 10" key="1">
    <citation type="submission" date="2019-02" db="EMBL/GenBank/DDBJ databases">
        <title>Genomic Encyclopedia of Type Strains, Phase IV (KMG-IV): sequencing the most valuable type-strain genomes for metagenomic binning, comparative biology and taxonomic classification.</title>
        <authorList>
            <person name="Goeker M."/>
        </authorList>
    </citation>
    <scope>NUCLEOTIDE SEQUENCE [LARGE SCALE GENOMIC DNA]</scope>
    <source>
        <strain evidence="9 10">DSM 105135</strain>
    </source>
</reference>
<evidence type="ECO:0000256" key="7">
    <source>
        <dbReference type="ARBA" id="ARBA00022833"/>
    </source>
</evidence>
<keyword evidence="4 8" id="KW-0479">Metal-binding</keyword>
<feature type="binding site" evidence="8">
    <location>
        <position position="125"/>
    </location>
    <ligand>
        <name>Zn(2+)</name>
        <dbReference type="ChEBI" id="CHEBI:29105"/>
        <note>catalytic</note>
    </ligand>
</feature>
<dbReference type="InterPro" id="IPR002036">
    <property type="entry name" value="YbeY"/>
</dbReference>
<dbReference type="InterPro" id="IPR023091">
    <property type="entry name" value="MetalPrtase_cat_dom_sf_prd"/>
</dbReference>
<evidence type="ECO:0000256" key="3">
    <source>
        <dbReference type="ARBA" id="ARBA00022722"/>
    </source>
</evidence>